<evidence type="ECO:0000256" key="3">
    <source>
        <dbReference type="ARBA" id="ARBA00023163"/>
    </source>
</evidence>
<dbReference type="EMBL" id="JABJVM010000011">
    <property type="protein sequence ID" value="MBA3926920.1"/>
    <property type="molecule type" value="Genomic_DNA"/>
</dbReference>
<feature type="domain" description="HTH tetR-type" evidence="5">
    <location>
        <begin position="8"/>
        <end position="68"/>
    </location>
</feature>
<dbReference type="RefSeq" id="WP_181677047.1">
    <property type="nucleotide sequence ID" value="NZ_JABJVM010000011.1"/>
</dbReference>
<dbReference type="PANTHER" id="PTHR47506:SF1">
    <property type="entry name" value="HTH-TYPE TRANSCRIPTIONAL REGULATOR YJDC"/>
    <property type="match status" value="1"/>
</dbReference>
<dbReference type="InterPro" id="IPR001647">
    <property type="entry name" value="HTH_TetR"/>
</dbReference>
<gene>
    <name evidence="6" type="ORF">HPK16_11255</name>
</gene>
<dbReference type="PROSITE" id="PS50977">
    <property type="entry name" value="HTH_TETR_2"/>
    <property type="match status" value="1"/>
</dbReference>
<keyword evidence="7" id="KW-1185">Reference proteome</keyword>
<evidence type="ECO:0000313" key="6">
    <source>
        <dbReference type="EMBL" id="MBA3926920.1"/>
    </source>
</evidence>
<keyword evidence="3" id="KW-0804">Transcription</keyword>
<dbReference type="InterPro" id="IPR009057">
    <property type="entry name" value="Homeodomain-like_sf"/>
</dbReference>
<dbReference type="SUPFAM" id="SSF46689">
    <property type="entry name" value="Homeodomain-like"/>
    <property type="match status" value="1"/>
</dbReference>
<name>A0A7W1T7N8_9LIST</name>
<dbReference type="Gene3D" id="1.10.357.10">
    <property type="entry name" value="Tetracycline Repressor, domain 2"/>
    <property type="match status" value="1"/>
</dbReference>
<dbReference type="InterPro" id="IPR023772">
    <property type="entry name" value="DNA-bd_HTH_TetR-type_CS"/>
</dbReference>
<evidence type="ECO:0000313" key="7">
    <source>
        <dbReference type="Proteomes" id="UP000548787"/>
    </source>
</evidence>
<dbReference type="AlphaFoldDB" id="A0A7W1T7N8"/>
<evidence type="ECO:0000256" key="4">
    <source>
        <dbReference type="PROSITE-ProRule" id="PRU00335"/>
    </source>
</evidence>
<protein>
    <submittedName>
        <fullName evidence="6">TetR/AcrR family transcriptional regulator</fullName>
    </submittedName>
</protein>
<accession>A0A7W1T7N8</accession>
<reference evidence="6 7" key="2">
    <citation type="submission" date="2020-08" db="EMBL/GenBank/DDBJ databases">
        <title>Listeria ohnekaius sp. nov. and Listeria portnoyii sp. nov. isolated from non-agricultural and natural environments.</title>
        <authorList>
            <person name="Weller D."/>
            <person name="Belias A.M."/>
            <person name="Liao J."/>
            <person name="Guo S."/>
            <person name="Orsi R.H."/>
            <person name="Wiedmann M."/>
        </authorList>
    </citation>
    <scope>NUCLEOTIDE SEQUENCE [LARGE SCALE GENOMIC DNA]</scope>
    <source>
        <strain evidence="6 7">FSL W9-0585</strain>
    </source>
</reference>
<dbReference type="Pfam" id="PF00440">
    <property type="entry name" value="TetR_N"/>
    <property type="match status" value="1"/>
</dbReference>
<evidence type="ECO:0000259" key="5">
    <source>
        <dbReference type="PROSITE" id="PS50977"/>
    </source>
</evidence>
<keyword evidence="1" id="KW-0805">Transcription regulation</keyword>
<dbReference type="GO" id="GO:0003677">
    <property type="term" value="F:DNA binding"/>
    <property type="evidence" value="ECO:0007669"/>
    <property type="project" value="UniProtKB-UniRule"/>
</dbReference>
<dbReference type="Proteomes" id="UP000548787">
    <property type="component" value="Unassembled WGS sequence"/>
</dbReference>
<comment type="caution">
    <text evidence="6">The sequence shown here is derived from an EMBL/GenBank/DDBJ whole genome shotgun (WGS) entry which is preliminary data.</text>
</comment>
<organism evidence="6 7">
    <name type="scientific">Listeria rustica</name>
    <dbReference type="NCBI Taxonomy" id="2713503"/>
    <lineage>
        <taxon>Bacteria</taxon>
        <taxon>Bacillati</taxon>
        <taxon>Bacillota</taxon>
        <taxon>Bacilli</taxon>
        <taxon>Bacillales</taxon>
        <taxon>Listeriaceae</taxon>
        <taxon>Listeria</taxon>
    </lineage>
</organism>
<proteinExistence type="predicted"/>
<dbReference type="PANTHER" id="PTHR47506">
    <property type="entry name" value="TRANSCRIPTIONAL REGULATORY PROTEIN"/>
    <property type="match status" value="1"/>
</dbReference>
<evidence type="ECO:0000256" key="1">
    <source>
        <dbReference type="ARBA" id="ARBA00023015"/>
    </source>
</evidence>
<feature type="DNA-binding region" description="H-T-H motif" evidence="4">
    <location>
        <begin position="31"/>
        <end position="50"/>
    </location>
</feature>
<reference evidence="6 7" key="1">
    <citation type="submission" date="2020-05" db="EMBL/GenBank/DDBJ databases">
        <authorList>
            <person name="Carlin C.R."/>
        </authorList>
    </citation>
    <scope>NUCLEOTIDE SEQUENCE [LARGE SCALE GENOMIC DNA]</scope>
    <source>
        <strain evidence="6 7">FSL W9-0585</strain>
    </source>
</reference>
<evidence type="ECO:0000256" key="2">
    <source>
        <dbReference type="ARBA" id="ARBA00023125"/>
    </source>
</evidence>
<dbReference type="PRINTS" id="PR00455">
    <property type="entry name" value="HTHTETR"/>
</dbReference>
<sequence>MKSNINFPIKQAEIVKISLQLFIEKGYEKTTITDIMKASQLSKGGMYHYFESKDAILDAVIIFAIQEQLPAFEEKINNASTVIEKLVIFMRTDFFSPSEFQSQFALFKQAQMNSLVTYRVKILNAKYAVPYLEQIIVTGVSEGIFHTDYPKDIAQSLYTIGDMFFSTISEFPNDDLIRSRKTAAFLELIQRVLCVDNATITKFSAHLKRLIAGVN</sequence>
<keyword evidence="2 4" id="KW-0238">DNA-binding</keyword>
<dbReference type="PROSITE" id="PS01081">
    <property type="entry name" value="HTH_TETR_1"/>
    <property type="match status" value="1"/>
</dbReference>